<evidence type="ECO:0000313" key="7">
    <source>
        <dbReference type="EMBL" id="SHF80964.1"/>
    </source>
</evidence>
<dbReference type="PROSITE" id="PS50977">
    <property type="entry name" value="HTH_TETR_2"/>
    <property type="match status" value="1"/>
</dbReference>
<dbReference type="Gene3D" id="1.10.10.60">
    <property type="entry name" value="Homeodomain-like"/>
    <property type="match status" value="1"/>
</dbReference>
<evidence type="ECO:0000256" key="2">
    <source>
        <dbReference type="ARBA" id="ARBA00023015"/>
    </source>
</evidence>
<dbReference type="Pfam" id="PF02909">
    <property type="entry name" value="TetR_C_1"/>
    <property type="match status" value="1"/>
</dbReference>
<dbReference type="SUPFAM" id="SSF46689">
    <property type="entry name" value="Homeodomain-like"/>
    <property type="match status" value="1"/>
</dbReference>
<dbReference type="GO" id="GO:0000976">
    <property type="term" value="F:transcription cis-regulatory region binding"/>
    <property type="evidence" value="ECO:0007669"/>
    <property type="project" value="TreeGrafter"/>
</dbReference>
<dbReference type="PROSITE" id="PS01081">
    <property type="entry name" value="HTH_TETR_1"/>
    <property type="match status" value="1"/>
</dbReference>
<dbReference type="AlphaFoldDB" id="A0A1M5EP86"/>
<name>A0A1M5EP86_9ACTN</name>
<feature type="domain" description="HTH tetR-type" evidence="6">
    <location>
        <begin position="2"/>
        <end position="62"/>
    </location>
</feature>
<dbReference type="Gene3D" id="1.10.357.10">
    <property type="entry name" value="Tetracycline Repressor, domain 2"/>
    <property type="match status" value="1"/>
</dbReference>
<dbReference type="GO" id="GO:0045892">
    <property type="term" value="P:negative regulation of DNA-templated transcription"/>
    <property type="evidence" value="ECO:0007669"/>
    <property type="project" value="InterPro"/>
</dbReference>
<dbReference type="RefSeq" id="WP_083628267.1">
    <property type="nucleotide sequence ID" value="NZ_FQVX01000001.1"/>
</dbReference>
<reference evidence="7 8" key="1">
    <citation type="submission" date="2016-11" db="EMBL/GenBank/DDBJ databases">
        <authorList>
            <person name="Jaros S."/>
            <person name="Januszkiewicz K."/>
            <person name="Wedrychowicz H."/>
        </authorList>
    </citation>
    <scope>NUCLEOTIDE SEQUENCE [LARGE SCALE GENOMIC DNA]</scope>
    <source>
        <strain evidence="7 8">DSM 45408</strain>
    </source>
</reference>
<evidence type="ECO:0000256" key="3">
    <source>
        <dbReference type="ARBA" id="ARBA00023125"/>
    </source>
</evidence>
<dbReference type="PRINTS" id="PR00400">
    <property type="entry name" value="TETREPRESSOR"/>
</dbReference>
<proteinExistence type="predicted"/>
<evidence type="ECO:0000256" key="4">
    <source>
        <dbReference type="ARBA" id="ARBA00023163"/>
    </source>
</evidence>
<feature type="DNA-binding region" description="H-T-H motif" evidence="5">
    <location>
        <begin position="25"/>
        <end position="44"/>
    </location>
</feature>
<protein>
    <submittedName>
        <fullName evidence="7">Transcriptional regulator, TetR family</fullName>
    </submittedName>
</protein>
<dbReference type="InterPro" id="IPR050109">
    <property type="entry name" value="HTH-type_TetR-like_transc_reg"/>
</dbReference>
<dbReference type="PRINTS" id="PR00455">
    <property type="entry name" value="HTHTETR"/>
</dbReference>
<dbReference type="SUPFAM" id="SSF48498">
    <property type="entry name" value="Tetracyclin repressor-like, C-terminal domain"/>
    <property type="match status" value="1"/>
</dbReference>
<dbReference type="InterPro" id="IPR023772">
    <property type="entry name" value="DNA-bd_HTH_TetR-type_CS"/>
</dbReference>
<dbReference type="PANTHER" id="PTHR30055">
    <property type="entry name" value="HTH-TYPE TRANSCRIPTIONAL REGULATOR RUTR"/>
    <property type="match status" value="1"/>
</dbReference>
<evidence type="ECO:0000313" key="8">
    <source>
        <dbReference type="Proteomes" id="UP000184471"/>
    </source>
</evidence>
<dbReference type="GO" id="GO:0003700">
    <property type="term" value="F:DNA-binding transcription factor activity"/>
    <property type="evidence" value="ECO:0007669"/>
    <property type="project" value="TreeGrafter"/>
</dbReference>
<keyword evidence="3 5" id="KW-0238">DNA-binding</keyword>
<dbReference type="PANTHER" id="PTHR30055:SF151">
    <property type="entry name" value="TRANSCRIPTIONAL REGULATORY PROTEIN"/>
    <property type="match status" value="1"/>
</dbReference>
<dbReference type="OrthoDB" id="3819648at2"/>
<dbReference type="Proteomes" id="UP000184471">
    <property type="component" value="Unassembled WGS sequence"/>
</dbReference>
<keyword evidence="8" id="KW-1185">Reference proteome</keyword>
<keyword evidence="4" id="KW-0804">Transcription</keyword>
<keyword evidence="1" id="KW-0678">Repressor</keyword>
<sequence>MPISRDDVVRAAVEVLDEEGLAGLTLRGVAARLGVSAPTLYWHVRDKRHLLDLVADRVLADVPESTRAPHPGEPVWEWLAEASRVRRALLLAHRDSVQVVAGNRPTEDSLPGIERTLGVLVGAGLEPGEAVRVLTALGSFILGDALETQADRDRPLEEQPGGDMAGFPTVAAAARTAGGDDERFEEGLALFVGGLRARLEERARGTAVAGS</sequence>
<dbReference type="InterPro" id="IPR003012">
    <property type="entry name" value="Tet_transcr_reg_TetR"/>
</dbReference>
<organism evidence="7 8">
    <name type="scientific">Geodermatophilus nigrescens</name>
    <dbReference type="NCBI Taxonomy" id="1070870"/>
    <lineage>
        <taxon>Bacteria</taxon>
        <taxon>Bacillati</taxon>
        <taxon>Actinomycetota</taxon>
        <taxon>Actinomycetes</taxon>
        <taxon>Geodermatophilales</taxon>
        <taxon>Geodermatophilaceae</taxon>
        <taxon>Geodermatophilus</taxon>
    </lineage>
</organism>
<dbReference type="InterPro" id="IPR036271">
    <property type="entry name" value="Tet_transcr_reg_TetR-rel_C_sf"/>
</dbReference>
<evidence type="ECO:0000256" key="1">
    <source>
        <dbReference type="ARBA" id="ARBA00022491"/>
    </source>
</evidence>
<dbReference type="InterPro" id="IPR001647">
    <property type="entry name" value="HTH_TetR"/>
</dbReference>
<dbReference type="EMBL" id="FQVX01000001">
    <property type="protein sequence ID" value="SHF80964.1"/>
    <property type="molecule type" value="Genomic_DNA"/>
</dbReference>
<evidence type="ECO:0000256" key="5">
    <source>
        <dbReference type="PROSITE-ProRule" id="PRU00335"/>
    </source>
</evidence>
<accession>A0A1M5EP86</accession>
<dbReference type="InterPro" id="IPR009057">
    <property type="entry name" value="Homeodomain-like_sf"/>
</dbReference>
<keyword evidence="2" id="KW-0805">Transcription regulation</keyword>
<dbReference type="GO" id="GO:0046677">
    <property type="term" value="P:response to antibiotic"/>
    <property type="evidence" value="ECO:0007669"/>
    <property type="project" value="InterPro"/>
</dbReference>
<dbReference type="STRING" id="1070870.SAMN05444351_0871"/>
<evidence type="ECO:0000259" key="6">
    <source>
        <dbReference type="PROSITE" id="PS50977"/>
    </source>
</evidence>
<gene>
    <name evidence="7" type="ORF">SAMN05444351_0871</name>
</gene>
<dbReference type="InterPro" id="IPR004111">
    <property type="entry name" value="Repressor_TetR_C"/>
</dbReference>
<dbReference type="Pfam" id="PF00440">
    <property type="entry name" value="TetR_N"/>
    <property type="match status" value="1"/>
</dbReference>